<evidence type="ECO:0000313" key="9">
    <source>
        <dbReference type="Proteomes" id="UP000195602"/>
    </source>
</evidence>
<organism evidence="8 9">
    <name type="scientific">Clavispora lusitaniae</name>
    <name type="common">Candida lusitaniae</name>
    <dbReference type="NCBI Taxonomy" id="36911"/>
    <lineage>
        <taxon>Eukaryota</taxon>
        <taxon>Fungi</taxon>
        <taxon>Dikarya</taxon>
        <taxon>Ascomycota</taxon>
        <taxon>Saccharomycotina</taxon>
        <taxon>Pichiomycetes</taxon>
        <taxon>Metschnikowiaceae</taxon>
        <taxon>Clavispora</taxon>
    </lineage>
</organism>
<accession>A0AA91Q3Q2</accession>
<evidence type="ECO:0000256" key="1">
    <source>
        <dbReference type="ARBA" id="ARBA00003343"/>
    </source>
</evidence>
<sequence length="223" mass="25246">MRAQDKPSCAPKALSENHSKTSMSAVPPEKRDMFISKALSYLLRHGADKEKLPLDEHGWAKVTDVLANNRIRTHRATHEDIRRIVAQNAKQRFTLSERSDGDYICANQGHSLERVCPELELLTSETMPREVYHGTYENKLDTIMQHGLNRMARNHIHLACNEPWSRSGSRASSTVFIYIDIDKCLSAGISFYRSKNGVILTSGNAQGCIPSEYFARVERRSKS</sequence>
<evidence type="ECO:0000313" key="8">
    <source>
        <dbReference type="EMBL" id="OVF10658.1"/>
    </source>
</evidence>
<comment type="catalytic activity">
    <reaction evidence="6">
        <text>2'-phospho-[ligated tRNA] + NAD(+) = mature tRNA + ADP-alpha-D-ribose 1'',2''-cyclic phosphate + nicotinamide</text>
        <dbReference type="Rhea" id="RHEA:23324"/>
        <dbReference type="Rhea" id="RHEA-COMP:11106"/>
        <dbReference type="Rhea" id="RHEA-COMP:11107"/>
        <dbReference type="ChEBI" id="CHEBI:17154"/>
        <dbReference type="ChEBI" id="CHEBI:57540"/>
        <dbReference type="ChEBI" id="CHEBI:76596"/>
        <dbReference type="ChEBI" id="CHEBI:82883"/>
        <dbReference type="ChEBI" id="CHEBI:85027"/>
        <dbReference type="EC" id="2.7.1.160"/>
    </reaction>
</comment>
<comment type="similarity">
    <text evidence="2">Belongs to the KptA/TPT1 family.</text>
</comment>
<dbReference type="GO" id="GO:0000215">
    <property type="term" value="F:tRNA 2'-phosphotransferase activity"/>
    <property type="evidence" value="ECO:0007669"/>
    <property type="project" value="UniProtKB-EC"/>
</dbReference>
<dbReference type="Gene3D" id="1.10.10.970">
    <property type="entry name" value="RNA 2'-phosphotransferase, Tpt1/KptA family, N-terminal domain"/>
    <property type="match status" value="1"/>
</dbReference>
<dbReference type="PANTHER" id="PTHR12684">
    <property type="entry name" value="PUTATIVE PHOSPHOTRANSFERASE"/>
    <property type="match status" value="1"/>
</dbReference>
<dbReference type="Proteomes" id="UP000195602">
    <property type="component" value="Unassembled WGS sequence"/>
</dbReference>
<dbReference type="SUPFAM" id="SSF56399">
    <property type="entry name" value="ADP-ribosylation"/>
    <property type="match status" value="1"/>
</dbReference>
<dbReference type="PANTHER" id="PTHR12684:SF2">
    <property type="entry name" value="TRNA 2'-PHOSPHOTRANSFERASE 1"/>
    <property type="match status" value="1"/>
</dbReference>
<dbReference type="InterPro" id="IPR002745">
    <property type="entry name" value="Ptrans_KptA/Tpt1"/>
</dbReference>
<dbReference type="AlphaFoldDB" id="A0AA91Q3Q2"/>
<dbReference type="EC" id="2.7.1.160" evidence="3"/>
<evidence type="ECO:0000256" key="6">
    <source>
        <dbReference type="ARBA" id="ARBA00047949"/>
    </source>
</evidence>
<dbReference type="InterPro" id="IPR042081">
    <property type="entry name" value="RNA_2'-PTrans_C"/>
</dbReference>
<reference evidence="8 9" key="1">
    <citation type="submission" date="2017-04" db="EMBL/GenBank/DDBJ databases">
        <title>Draft genome of the yeast Clavispora lusitaniae type strain CBS 6936.</title>
        <authorList>
            <person name="Durrens P."/>
            <person name="Klopp C."/>
            <person name="Biteau N."/>
            <person name="Fitton-Ouhabi V."/>
            <person name="Dementhon K."/>
            <person name="Accoceberry I."/>
            <person name="Sherman D.J."/>
            <person name="Noel T."/>
        </authorList>
    </citation>
    <scope>NUCLEOTIDE SEQUENCE [LARGE SCALE GENOMIC DNA]</scope>
    <source>
        <strain evidence="8 9">CBS 6936</strain>
    </source>
</reference>
<proteinExistence type="inferred from homology"/>
<keyword evidence="5" id="KW-0520">NAD</keyword>
<evidence type="ECO:0000256" key="2">
    <source>
        <dbReference type="ARBA" id="ARBA00009836"/>
    </source>
</evidence>
<dbReference type="GO" id="GO:0006388">
    <property type="term" value="P:tRNA splicing, via endonucleolytic cleavage and ligation"/>
    <property type="evidence" value="ECO:0007669"/>
    <property type="project" value="TreeGrafter"/>
</dbReference>
<protein>
    <recommendedName>
        <fullName evidence="3">2'-phosphotransferase</fullName>
        <ecNumber evidence="3">2.7.1.160</ecNumber>
    </recommendedName>
</protein>
<evidence type="ECO:0000256" key="4">
    <source>
        <dbReference type="ARBA" id="ARBA00022679"/>
    </source>
</evidence>
<evidence type="ECO:0000256" key="3">
    <source>
        <dbReference type="ARBA" id="ARBA00012007"/>
    </source>
</evidence>
<dbReference type="KEGG" id="clus:A9F13_01g00517"/>
<keyword evidence="4" id="KW-0808">Transferase</keyword>
<evidence type="ECO:0000256" key="7">
    <source>
        <dbReference type="SAM" id="MobiDB-lite"/>
    </source>
</evidence>
<dbReference type="Pfam" id="PF01885">
    <property type="entry name" value="PTS_2-RNA"/>
    <property type="match status" value="1"/>
</dbReference>
<feature type="region of interest" description="Disordered" evidence="7">
    <location>
        <begin position="1"/>
        <end position="28"/>
    </location>
</feature>
<dbReference type="Gene3D" id="3.20.170.30">
    <property type="match status" value="1"/>
</dbReference>
<dbReference type="InterPro" id="IPR042080">
    <property type="entry name" value="RNA_2'-PTrans_N"/>
</dbReference>
<evidence type="ECO:0000256" key="5">
    <source>
        <dbReference type="ARBA" id="ARBA00023027"/>
    </source>
</evidence>
<name>A0AA91Q3Q2_CLALS</name>
<dbReference type="EMBL" id="LYUB02000001">
    <property type="protein sequence ID" value="OVF10658.1"/>
    <property type="molecule type" value="Genomic_DNA"/>
</dbReference>
<gene>
    <name evidence="8" type="ORF">A9F13_01g00517</name>
</gene>
<comment type="function">
    <text evidence="1">Catalyzes the last step of tRNA splicing, the transfer of the splice junction 2'-phosphate from ligated tRNA to NAD to produce ADP-ribose 1''-2'' cyclic phosphate.</text>
</comment>
<comment type="caution">
    <text evidence="8">The sequence shown here is derived from an EMBL/GenBank/DDBJ whole genome shotgun (WGS) entry which is preliminary data.</text>
</comment>